<proteinExistence type="predicted"/>
<organism evidence="1 2">
    <name type="scientific">Acidianus brierleyi</name>
    <dbReference type="NCBI Taxonomy" id="41673"/>
    <lineage>
        <taxon>Archaea</taxon>
        <taxon>Thermoproteota</taxon>
        <taxon>Thermoprotei</taxon>
        <taxon>Sulfolobales</taxon>
        <taxon>Sulfolobaceae</taxon>
        <taxon>Acidianus</taxon>
    </lineage>
</organism>
<name>A0A2U9IGF4_9CREN</name>
<dbReference type="OrthoDB" id="40519at2157"/>
<dbReference type="GeneID" id="36832744"/>
<evidence type="ECO:0000313" key="1">
    <source>
        <dbReference type="EMBL" id="AWR95090.1"/>
    </source>
</evidence>
<dbReference type="Proteomes" id="UP000248044">
    <property type="component" value="Chromosome"/>
</dbReference>
<reference evidence="1 2" key="1">
    <citation type="submission" date="2018-05" db="EMBL/GenBank/DDBJ databases">
        <title>Complete Genome Sequences of Extremely Thermoacidophilic, Metal-Mobilizing Type-Strain Members of the Archaeal Family Sulfolobaceae: Acidianus brierleyi DSM-1651T, Acidianus sulfidivorans DSM-18786T, Metallosphaera hakonensis DSM-7519T, and Metallosphaera prunae DSM-10039T.</title>
        <authorList>
            <person name="Counts J.A."/>
            <person name="Kelly R.M."/>
        </authorList>
    </citation>
    <scope>NUCLEOTIDE SEQUENCE [LARGE SCALE GENOMIC DNA]</scope>
    <source>
        <strain evidence="1 2">DSM 1651</strain>
    </source>
</reference>
<evidence type="ECO:0000313" key="2">
    <source>
        <dbReference type="Proteomes" id="UP000248044"/>
    </source>
</evidence>
<accession>A0A2U9IGF4</accession>
<sequence length="61" mass="7500">MDDLKLVRIIIDILQDNMPEDCAEIMEKYYEMILKDIKDRGLNYTLRKWFYKDDEEVLLIQ</sequence>
<protein>
    <submittedName>
        <fullName evidence="1">Uncharacterized protein</fullName>
    </submittedName>
</protein>
<keyword evidence="2" id="KW-1185">Reference proteome</keyword>
<gene>
    <name evidence="1" type="ORF">DFR85_11270</name>
</gene>
<dbReference type="EMBL" id="CP029289">
    <property type="protein sequence ID" value="AWR95090.1"/>
    <property type="molecule type" value="Genomic_DNA"/>
</dbReference>
<dbReference type="AlphaFoldDB" id="A0A2U9IGF4"/>
<dbReference type="KEGG" id="abri:DFR85_11270"/>
<dbReference type="RefSeq" id="WP_110270971.1">
    <property type="nucleotide sequence ID" value="NZ_CP029289.2"/>
</dbReference>